<dbReference type="SFLD" id="SFLDS00003">
    <property type="entry name" value="Haloacid_Dehalogenase"/>
    <property type="match status" value="1"/>
</dbReference>
<sequence>MANNSKGFLLAVDIDGTLLTHDHRLLPQVREAVRHARRHGIQLALVSARSVNAVRTVLNMLGDVDHAICFGGALTMSMEGGALLMRPAAKRSHLCPADVAKVLAFARKYDLALAAYSADVARVPTPDDRMRQEFSQTQEPFEFAAVSAQDPVFKFLAISHAANADDLDRLGADLSPDLSAVRSHRTYLEIGPQGVSKGRALTDLAVDLGLDLENAVAVGDSNNDASMLRAVGHPVAMGDATTEIRQLAKLITATAAEGGVARAIDHFAKALWRIPPSRAEQEVKAGWVS</sequence>
<dbReference type="SFLD" id="SFLDG01140">
    <property type="entry name" value="C2.B:_Phosphomannomutase_and_P"/>
    <property type="match status" value="1"/>
</dbReference>
<dbReference type="GO" id="GO:0016791">
    <property type="term" value="F:phosphatase activity"/>
    <property type="evidence" value="ECO:0007669"/>
    <property type="project" value="TreeGrafter"/>
</dbReference>
<dbReference type="SUPFAM" id="SSF56784">
    <property type="entry name" value="HAD-like"/>
    <property type="match status" value="1"/>
</dbReference>
<dbReference type="AlphaFoldDB" id="A0A2W5SHS5"/>
<dbReference type="Gene3D" id="3.40.50.1000">
    <property type="entry name" value="HAD superfamily/HAD-like"/>
    <property type="match status" value="1"/>
</dbReference>
<dbReference type="PROSITE" id="PS01229">
    <property type="entry name" value="COF_2"/>
    <property type="match status" value="1"/>
</dbReference>
<dbReference type="InterPro" id="IPR006379">
    <property type="entry name" value="HAD-SF_hydro_IIB"/>
</dbReference>
<evidence type="ECO:0000313" key="2">
    <source>
        <dbReference type="Proteomes" id="UP000248975"/>
    </source>
</evidence>
<dbReference type="NCBIfam" id="TIGR01484">
    <property type="entry name" value="HAD-SF-IIB"/>
    <property type="match status" value="1"/>
</dbReference>
<dbReference type="Pfam" id="PF08282">
    <property type="entry name" value="Hydrolase_3"/>
    <property type="match status" value="1"/>
</dbReference>
<dbReference type="InterPro" id="IPR023214">
    <property type="entry name" value="HAD_sf"/>
</dbReference>
<dbReference type="InterPro" id="IPR000150">
    <property type="entry name" value="Cof"/>
</dbReference>
<organism evidence="1 2">
    <name type="scientific">Cereibacter sphaeroides</name>
    <name type="common">Rhodobacter sphaeroides</name>
    <dbReference type="NCBI Taxonomy" id="1063"/>
    <lineage>
        <taxon>Bacteria</taxon>
        <taxon>Pseudomonadati</taxon>
        <taxon>Pseudomonadota</taxon>
        <taxon>Alphaproteobacteria</taxon>
        <taxon>Rhodobacterales</taxon>
        <taxon>Paracoccaceae</taxon>
        <taxon>Cereibacter</taxon>
    </lineage>
</organism>
<dbReference type="PROSITE" id="PS01228">
    <property type="entry name" value="COF_1"/>
    <property type="match status" value="1"/>
</dbReference>
<dbReference type="Gene3D" id="3.30.1240.10">
    <property type="match status" value="1"/>
</dbReference>
<evidence type="ECO:0000313" key="1">
    <source>
        <dbReference type="EMBL" id="PZQ99324.1"/>
    </source>
</evidence>
<dbReference type="PANTHER" id="PTHR10000">
    <property type="entry name" value="PHOSPHOSERINE PHOSPHATASE"/>
    <property type="match status" value="1"/>
</dbReference>
<dbReference type="PANTHER" id="PTHR10000:SF8">
    <property type="entry name" value="HAD SUPERFAMILY HYDROLASE-LIKE, TYPE 3"/>
    <property type="match status" value="1"/>
</dbReference>
<dbReference type="InterPro" id="IPR036412">
    <property type="entry name" value="HAD-like_sf"/>
</dbReference>
<protein>
    <recommendedName>
        <fullName evidence="3">HAD family phosphatase</fullName>
    </recommendedName>
</protein>
<dbReference type="Proteomes" id="UP000248975">
    <property type="component" value="Unassembled WGS sequence"/>
</dbReference>
<dbReference type="CDD" id="cd07516">
    <property type="entry name" value="HAD_Pase"/>
    <property type="match status" value="1"/>
</dbReference>
<evidence type="ECO:0008006" key="3">
    <source>
        <dbReference type="Google" id="ProtNLM"/>
    </source>
</evidence>
<dbReference type="EMBL" id="QFQS01000001">
    <property type="protein sequence ID" value="PZQ99324.1"/>
    <property type="molecule type" value="Genomic_DNA"/>
</dbReference>
<reference evidence="1 2" key="1">
    <citation type="submission" date="2017-08" db="EMBL/GenBank/DDBJ databases">
        <title>Infants hospitalized years apart are colonized by the same room-sourced microbial strains.</title>
        <authorList>
            <person name="Brooks B."/>
            <person name="Olm M.R."/>
            <person name="Firek B.A."/>
            <person name="Baker R."/>
            <person name="Thomas B.C."/>
            <person name="Morowitz M.J."/>
            <person name="Banfield J.F."/>
        </authorList>
    </citation>
    <scope>NUCLEOTIDE SEQUENCE [LARGE SCALE GENOMIC DNA]</scope>
    <source>
        <strain evidence="1">S2_003_000_R2_11</strain>
    </source>
</reference>
<dbReference type="NCBIfam" id="TIGR00099">
    <property type="entry name" value="Cof-subfamily"/>
    <property type="match status" value="1"/>
</dbReference>
<dbReference type="GO" id="GO:0005829">
    <property type="term" value="C:cytosol"/>
    <property type="evidence" value="ECO:0007669"/>
    <property type="project" value="TreeGrafter"/>
</dbReference>
<comment type="caution">
    <text evidence="1">The sequence shown here is derived from an EMBL/GenBank/DDBJ whole genome shotgun (WGS) entry which is preliminary data.</text>
</comment>
<name>A0A2W5SHS5_CERSP</name>
<proteinExistence type="predicted"/>
<accession>A0A2W5SHS5</accession>
<dbReference type="GO" id="GO:0000287">
    <property type="term" value="F:magnesium ion binding"/>
    <property type="evidence" value="ECO:0007669"/>
    <property type="project" value="TreeGrafter"/>
</dbReference>
<gene>
    <name evidence="1" type="ORF">DI533_01120</name>
</gene>